<dbReference type="InParanoid" id="Q025A0"/>
<organism evidence="2">
    <name type="scientific">Solibacter usitatus (strain Ellin6076)</name>
    <dbReference type="NCBI Taxonomy" id="234267"/>
    <lineage>
        <taxon>Bacteria</taxon>
        <taxon>Pseudomonadati</taxon>
        <taxon>Acidobacteriota</taxon>
        <taxon>Terriglobia</taxon>
        <taxon>Bryobacterales</taxon>
        <taxon>Solibacteraceae</taxon>
        <taxon>Candidatus Solibacter</taxon>
    </lineage>
</organism>
<dbReference type="STRING" id="234267.Acid_2437"/>
<dbReference type="EMBL" id="CP000473">
    <property type="protein sequence ID" value="ABJ83426.1"/>
    <property type="molecule type" value="Genomic_DNA"/>
</dbReference>
<name>Q025A0_SOLUE</name>
<evidence type="ECO:0000313" key="2">
    <source>
        <dbReference type="EMBL" id="ABJ83426.1"/>
    </source>
</evidence>
<dbReference type="OrthoDB" id="21490at2"/>
<gene>
    <name evidence="2" type="ordered locus">Acid_2437</name>
</gene>
<dbReference type="AlphaFoldDB" id="Q025A0"/>
<dbReference type="KEGG" id="sus:Acid_2437"/>
<sequence length="121" mass="13840">MARITGKRREGAFKTGLDPDLETQSEDRAAFRELIAQYYQRFHPNGPAERCLLDDLIYCDWSIRRFQRLQAEAGDQALEWHSLLASKTAAYQSALKTLRDYQAHPMLESGPSAETVKVTIH</sequence>
<feature type="region of interest" description="Disordered" evidence="1">
    <location>
        <begin position="1"/>
        <end position="21"/>
    </location>
</feature>
<reference evidence="2" key="1">
    <citation type="submission" date="2006-10" db="EMBL/GenBank/DDBJ databases">
        <title>Complete sequence of Solibacter usitatus Ellin6076.</title>
        <authorList>
            <consortium name="US DOE Joint Genome Institute"/>
            <person name="Copeland A."/>
            <person name="Lucas S."/>
            <person name="Lapidus A."/>
            <person name="Barry K."/>
            <person name="Detter J.C."/>
            <person name="Glavina del Rio T."/>
            <person name="Hammon N."/>
            <person name="Israni S."/>
            <person name="Dalin E."/>
            <person name="Tice H."/>
            <person name="Pitluck S."/>
            <person name="Thompson L.S."/>
            <person name="Brettin T."/>
            <person name="Bruce D."/>
            <person name="Han C."/>
            <person name="Tapia R."/>
            <person name="Gilna P."/>
            <person name="Schmutz J."/>
            <person name="Larimer F."/>
            <person name="Land M."/>
            <person name="Hauser L."/>
            <person name="Kyrpides N."/>
            <person name="Mikhailova N."/>
            <person name="Janssen P.H."/>
            <person name="Kuske C.R."/>
            <person name="Richardson P."/>
        </authorList>
    </citation>
    <scope>NUCLEOTIDE SEQUENCE</scope>
    <source>
        <strain evidence="2">Ellin6076</strain>
    </source>
</reference>
<accession>Q025A0</accession>
<dbReference type="HOGENOM" id="CLU_2036513_0_0_0"/>
<protein>
    <submittedName>
        <fullName evidence="2">Uncharacterized protein</fullName>
    </submittedName>
</protein>
<evidence type="ECO:0000256" key="1">
    <source>
        <dbReference type="SAM" id="MobiDB-lite"/>
    </source>
</evidence>
<proteinExistence type="predicted"/>